<dbReference type="Proteomes" id="UP001150062">
    <property type="component" value="Unassembled WGS sequence"/>
</dbReference>
<dbReference type="Gene3D" id="3.40.50.1000">
    <property type="entry name" value="HAD superfamily/HAD-like"/>
    <property type="match status" value="1"/>
</dbReference>
<dbReference type="InterPro" id="IPR011948">
    <property type="entry name" value="Dullard_phosphatase"/>
</dbReference>
<dbReference type="InterPro" id="IPR023214">
    <property type="entry name" value="HAD_sf"/>
</dbReference>
<gene>
    <name evidence="3" type="ORF">M0813_07687</name>
</gene>
<protein>
    <submittedName>
        <fullName evidence="3">Nli interacting factor-like phosphatase family protein</fullName>
    </submittedName>
</protein>
<reference evidence="3" key="1">
    <citation type="submission" date="2022-08" db="EMBL/GenBank/DDBJ databases">
        <title>Novel sulfate-reducing endosymbionts in the free-living metamonad Anaeramoeba.</title>
        <authorList>
            <person name="Jerlstrom-Hultqvist J."/>
            <person name="Cepicka I."/>
            <person name="Gallot-Lavallee L."/>
            <person name="Salas-Leiva D."/>
            <person name="Curtis B.A."/>
            <person name="Zahonova K."/>
            <person name="Pipaliya S."/>
            <person name="Dacks J."/>
            <person name="Roger A.J."/>
        </authorList>
    </citation>
    <scope>NUCLEOTIDE SEQUENCE</scope>
    <source>
        <strain evidence="3">Schooner1</strain>
    </source>
</reference>
<evidence type="ECO:0000313" key="3">
    <source>
        <dbReference type="EMBL" id="KAJ6229459.1"/>
    </source>
</evidence>
<evidence type="ECO:0000313" key="4">
    <source>
        <dbReference type="Proteomes" id="UP001150062"/>
    </source>
</evidence>
<dbReference type="NCBIfam" id="TIGR02251">
    <property type="entry name" value="HIF-SF_euk"/>
    <property type="match status" value="1"/>
</dbReference>
<dbReference type="InterPro" id="IPR004274">
    <property type="entry name" value="FCP1_dom"/>
</dbReference>
<feature type="domain" description="FCP1 homology" evidence="2">
    <location>
        <begin position="91"/>
        <end position="252"/>
    </location>
</feature>
<comment type="caution">
    <text evidence="3">The sequence shown here is derived from an EMBL/GenBank/DDBJ whole genome shotgun (WGS) entry which is preliminary data.</text>
</comment>
<dbReference type="PANTHER" id="PTHR12210">
    <property type="entry name" value="DULLARD PROTEIN PHOSPHATASE"/>
    <property type="match status" value="1"/>
</dbReference>
<proteinExistence type="predicted"/>
<sequence length="308" mass="35817">MIKKFVELCTIQEQPLQKFRRTLTGEKKISNSDSNETNTDTHHQQKKTPTTQPRPNSLNLHQLVSFFNKFQQPYLNSQTQAPYTLPKQTTEKKGKPTLVLDLDKTLIYSTINPLSDHDFSFKFGPSEKKQVQVYVQKRPYLDDFLLKCSEIFEIVVFTASLRSYAEPILDRLDPEHKLIEHRLYRDSCLVLFGSFIKDLSRINRNLDSMAIVDDMPISYCLHPQNGIHIKPFVGQDKSDNELLRVFTILSLISKDQNLVLSLHNISSNCCKNFDKQTFEKEMLSNSNKKRKKRSKSLPTFPVKKNIIY</sequence>
<name>A0ABQ8XBJ8_9EUKA</name>
<accession>A0ABQ8XBJ8</accession>
<dbReference type="InterPro" id="IPR050365">
    <property type="entry name" value="TIM50"/>
</dbReference>
<evidence type="ECO:0000259" key="2">
    <source>
        <dbReference type="PROSITE" id="PS50969"/>
    </source>
</evidence>
<dbReference type="SUPFAM" id="SSF56784">
    <property type="entry name" value="HAD-like"/>
    <property type="match status" value="1"/>
</dbReference>
<dbReference type="PROSITE" id="PS50969">
    <property type="entry name" value="FCP1"/>
    <property type="match status" value="1"/>
</dbReference>
<dbReference type="CDD" id="cd07521">
    <property type="entry name" value="HAD_FCP1-like"/>
    <property type="match status" value="1"/>
</dbReference>
<dbReference type="InterPro" id="IPR036412">
    <property type="entry name" value="HAD-like_sf"/>
</dbReference>
<dbReference type="Pfam" id="PF03031">
    <property type="entry name" value="NIF"/>
    <property type="match status" value="1"/>
</dbReference>
<evidence type="ECO:0000256" key="1">
    <source>
        <dbReference type="SAM" id="MobiDB-lite"/>
    </source>
</evidence>
<dbReference type="EMBL" id="JAOAOG010000320">
    <property type="protein sequence ID" value="KAJ6229459.1"/>
    <property type="molecule type" value="Genomic_DNA"/>
</dbReference>
<keyword evidence="4" id="KW-1185">Reference proteome</keyword>
<feature type="region of interest" description="Disordered" evidence="1">
    <location>
        <begin position="22"/>
        <end position="56"/>
    </location>
</feature>
<dbReference type="SMART" id="SM00577">
    <property type="entry name" value="CPDc"/>
    <property type="match status" value="1"/>
</dbReference>
<organism evidence="3 4">
    <name type="scientific">Anaeramoeba flamelloides</name>
    <dbReference type="NCBI Taxonomy" id="1746091"/>
    <lineage>
        <taxon>Eukaryota</taxon>
        <taxon>Metamonada</taxon>
        <taxon>Anaeramoebidae</taxon>
        <taxon>Anaeramoeba</taxon>
    </lineage>
</organism>